<dbReference type="EMBL" id="CAMPGE010012194">
    <property type="protein sequence ID" value="CAI2370975.1"/>
    <property type="molecule type" value="Genomic_DNA"/>
</dbReference>
<accession>A0AAD1XDX9</accession>
<feature type="compositionally biased region" description="Basic and acidic residues" evidence="1">
    <location>
        <begin position="99"/>
        <end position="119"/>
    </location>
</feature>
<feature type="region of interest" description="Disordered" evidence="1">
    <location>
        <begin position="45"/>
        <end position="77"/>
    </location>
</feature>
<evidence type="ECO:0000256" key="2">
    <source>
        <dbReference type="SAM" id="Phobius"/>
    </source>
</evidence>
<feature type="region of interest" description="Disordered" evidence="1">
    <location>
        <begin position="94"/>
        <end position="158"/>
    </location>
</feature>
<dbReference type="Proteomes" id="UP001295684">
    <property type="component" value="Unassembled WGS sequence"/>
</dbReference>
<gene>
    <name evidence="3" type="ORF">ECRASSUSDP1_LOCUS12295</name>
</gene>
<feature type="compositionally biased region" description="Low complexity" evidence="1">
    <location>
        <begin position="121"/>
        <end position="133"/>
    </location>
</feature>
<feature type="compositionally biased region" description="Polar residues" evidence="1">
    <location>
        <begin position="134"/>
        <end position="143"/>
    </location>
</feature>
<dbReference type="AlphaFoldDB" id="A0AAD1XDX9"/>
<protein>
    <submittedName>
        <fullName evidence="3">Uncharacterized protein</fullName>
    </submittedName>
</protein>
<evidence type="ECO:0000256" key="1">
    <source>
        <dbReference type="SAM" id="MobiDB-lite"/>
    </source>
</evidence>
<keyword evidence="2" id="KW-0472">Membrane</keyword>
<name>A0AAD1XDX9_EUPCR</name>
<comment type="caution">
    <text evidence="3">The sequence shown here is derived from an EMBL/GenBank/DDBJ whole genome shotgun (WGS) entry which is preliminary data.</text>
</comment>
<evidence type="ECO:0000313" key="3">
    <source>
        <dbReference type="EMBL" id="CAI2370975.1"/>
    </source>
</evidence>
<sequence length="158" mass="17571">MENPEPKRSLSAELTISLSILGVALFCILLSTVIIIIHLLKKPRVNPESSKEKTNNETPAKRKLSRSGIQAGPNLHLNTSEINRIQEDLAVDKSTAQFDKSKQHHSEICDEESQSKRLDVSSSESNSQECRSNISNIPMSRNQYHLPPISKLQTGVPC</sequence>
<keyword evidence="2" id="KW-1133">Transmembrane helix</keyword>
<proteinExistence type="predicted"/>
<evidence type="ECO:0000313" key="4">
    <source>
        <dbReference type="Proteomes" id="UP001295684"/>
    </source>
</evidence>
<organism evidence="3 4">
    <name type="scientific">Euplotes crassus</name>
    <dbReference type="NCBI Taxonomy" id="5936"/>
    <lineage>
        <taxon>Eukaryota</taxon>
        <taxon>Sar</taxon>
        <taxon>Alveolata</taxon>
        <taxon>Ciliophora</taxon>
        <taxon>Intramacronucleata</taxon>
        <taxon>Spirotrichea</taxon>
        <taxon>Hypotrichia</taxon>
        <taxon>Euplotida</taxon>
        <taxon>Euplotidae</taxon>
        <taxon>Moneuplotes</taxon>
    </lineage>
</organism>
<feature type="transmembrane region" description="Helical" evidence="2">
    <location>
        <begin position="20"/>
        <end position="40"/>
    </location>
</feature>
<reference evidence="3" key="1">
    <citation type="submission" date="2023-07" db="EMBL/GenBank/DDBJ databases">
        <authorList>
            <consortium name="AG Swart"/>
            <person name="Singh M."/>
            <person name="Singh A."/>
            <person name="Seah K."/>
            <person name="Emmerich C."/>
        </authorList>
    </citation>
    <scope>NUCLEOTIDE SEQUENCE</scope>
    <source>
        <strain evidence="3">DP1</strain>
    </source>
</reference>
<keyword evidence="4" id="KW-1185">Reference proteome</keyword>
<keyword evidence="2" id="KW-0812">Transmembrane</keyword>